<evidence type="ECO:0000313" key="1">
    <source>
        <dbReference type="EMBL" id="HCO27301.1"/>
    </source>
</evidence>
<comment type="caution">
    <text evidence="1">The sequence shown here is derived from an EMBL/GenBank/DDBJ whole genome shotgun (WGS) entry which is preliminary data.</text>
</comment>
<dbReference type="Pfam" id="PF01885">
    <property type="entry name" value="PTS_2-RNA"/>
    <property type="match status" value="1"/>
</dbReference>
<gene>
    <name evidence="1" type="ORF">DIT97_31460</name>
</gene>
<dbReference type="AlphaFoldDB" id="A0A3D3REP9"/>
<dbReference type="InterPro" id="IPR042081">
    <property type="entry name" value="RNA_2'-PTrans_C"/>
</dbReference>
<name>A0A3D3REP9_9PLAN</name>
<accession>A0A3D3REP9</accession>
<dbReference type="InterPro" id="IPR002745">
    <property type="entry name" value="Ptrans_KptA/Tpt1"/>
</dbReference>
<organism evidence="1 2">
    <name type="scientific">Gimesia maris</name>
    <dbReference type="NCBI Taxonomy" id="122"/>
    <lineage>
        <taxon>Bacteria</taxon>
        <taxon>Pseudomonadati</taxon>
        <taxon>Planctomycetota</taxon>
        <taxon>Planctomycetia</taxon>
        <taxon>Planctomycetales</taxon>
        <taxon>Planctomycetaceae</taxon>
        <taxon>Gimesia</taxon>
    </lineage>
</organism>
<evidence type="ECO:0000313" key="2">
    <source>
        <dbReference type="Proteomes" id="UP000263642"/>
    </source>
</evidence>
<dbReference type="GO" id="GO:0016740">
    <property type="term" value="F:transferase activity"/>
    <property type="evidence" value="ECO:0007669"/>
    <property type="project" value="UniProtKB-KW"/>
</dbReference>
<protein>
    <submittedName>
        <fullName evidence="1">RNA--NAD 2'-phosphotransferase</fullName>
    </submittedName>
</protein>
<sequence>HVDEQTSIAVGRRRGRPVLLQVRAREMHQAGCEFFVTPNQVWLTDSVPAEYIEFP</sequence>
<feature type="non-terminal residue" evidence="1">
    <location>
        <position position="1"/>
    </location>
</feature>
<dbReference type="SUPFAM" id="SSF56399">
    <property type="entry name" value="ADP-ribosylation"/>
    <property type="match status" value="1"/>
</dbReference>
<reference evidence="1 2" key="1">
    <citation type="journal article" date="2018" name="Nat. Biotechnol.">
        <title>A standardized bacterial taxonomy based on genome phylogeny substantially revises the tree of life.</title>
        <authorList>
            <person name="Parks D.H."/>
            <person name="Chuvochina M."/>
            <person name="Waite D.W."/>
            <person name="Rinke C."/>
            <person name="Skarshewski A."/>
            <person name="Chaumeil P.A."/>
            <person name="Hugenholtz P."/>
        </authorList>
    </citation>
    <scope>NUCLEOTIDE SEQUENCE [LARGE SCALE GENOMIC DNA]</scope>
    <source>
        <strain evidence="1">UBA9375</strain>
    </source>
</reference>
<proteinExistence type="predicted"/>
<dbReference type="Gene3D" id="3.20.170.30">
    <property type="match status" value="1"/>
</dbReference>
<dbReference type="Proteomes" id="UP000263642">
    <property type="component" value="Unassembled WGS sequence"/>
</dbReference>
<dbReference type="EMBL" id="DQAY01000194">
    <property type="protein sequence ID" value="HCO27301.1"/>
    <property type="molecule type" value="Genomic_DNA"/>
</dbReference>
<keyword evidence="1" id="KW-0808">Transferase</keyword>